<accession>J9GIG2</accession>
<proteinExistence type="predicted"/>
<dbReference type="EMBL" id="AMCI01001017">
    <property type="protein sequence ID" value="EJX06929.1"/>
    <property type="molecule type" value="Genomic_DNA"/>
</dbReference>
<reference evidence="1" key="1">
    <citation type="journal article" date="2012" name="PLoS ONE">
        <title>Gene sets for utilization of primary and secondary nutrition supplies in the distal gut of endangered iberian lynx.</title>
        <authorList>
            <person name="Alcaide M."/>
            <person name="Messina E."/>
            <person name="Richter M."/>
            <person name="Bargiela R."/>
            <person name="Peplies J."/>
            <person name="Huws S.A."/>
            <person name="Newbold C.J."/>
            <person name="Golyshin P.N."/>
            <person name="Simon M.A."/>
            <person name="Lopez G."/>
            <person name="Yakimov M.M."/>
            <person name="Ferrer M."/>
        </authorList>
    </citation>
    <scope>NUCLEOTIDE SEQUENCE</scope>
</reference>
<evidence type="ECO:0000313" key="1">
    <source>
        <dbReference type="EMBL" id="EJX06929.1"/>
    </source>
</evidence>
<dbReference type="AlphaFoldDB" id="J9GIG2"/>
<organism evidence="1">
    <name type="scientific">gut metagenome</name>
    <dbReference type="NCBI Taxonomy" id="749906"/>
    <lineage>
        <taxon>unclassified sequences</taxon>
        <taxon>metagenomes</taxon>
        <taxon>organismal metagenomes</taxon>
    </lineage>
</organism>
<comment type="caution">
    <text evidence="1">The sequence shown here is derived from an EMBL/GenBank/DDBJ whole genome shotgun (WGS) entry which is preliminary data.</text>
</comment>
<gene>
    <name evidence="1" type="ORF">EVA_04961</name>
</gene>
<sequence length="35" mass="4066">MSHRKQNAFSLINSYVILTNYFICNSDVAKVELFV</sequence>
<name>J9GIG2_9ZZZZ</name>
<protein>
    <submittedName>
        <fullName evidence="1">Uncharacterized protein</fullName>
    </submittedName>
</protein>